<sequence length="203" mass="21210">MARTLGNTSCARVLVGTNHGIWIGTCGGEPYVPFVPMQGLVASTGAIANYHLREGLIGPDTLAGAEGARALLSAPPADIEASLRDVAHDYGGTQRRDSEMGEMGATRQAKSGRGPRLGPAACALCSALLRHRRENPRISIEFKDVRCNDKFVLPSARSPASPAPFSNWTLGPLARPVQPKSNQPVEMERAETGKGLAGGGGAA</sequence>
<evidence type="ECO:0000313" key="3">
    <source>
        <dbReference type="Proteomes" id="UP000800093"/>
    </source>
</evidence>
<protein>
    <submittedName>
        <fullName evidence="2">Uncharacterized protein</fullName>
    </submittedName>
</protein>
<feature type="region of interest" description="Disordered" evidence="1">
    <location>
        <begin position="171"/>
        <end position="203"/>
    </location>
</feature>
<organism evidence="2 3">
    <name type="scientific">Lojkania enalia</name>
    <dbReference type="NCBI Taxonomy" id="147567"/>
    <lineage>
        <taxon>Eukaryota</taxon>
        <taxon>Fungi</taxon>
        <taxon>Dikarya</taxon>
        <taxon>Ascomycota</taxon>
        <taxon>Pezizomycotina</taxon>
        <taxon>Dothideomycetes</taxon>
        <taxon>Pleosporomycetidae</taxon>
        <taxon>Pleosporales</taxon>
        <taxon>Pleosporales incertae sedis</taxon>
        <taxon>Lojkania</taxon>
    </lineage>
</organism>
<gene>
    <name evidence="2" type="ORF">CC78DRAFT_585509</name>
</gene>
<dbReference type="AlphaFoldDB" id="A0A9P4N2J6"/>
<dbReference type="EMBL" id="ML986697">
    <property type="protein sequence ID" value="KAF2259829.1"/>
    <property type="molecule type" value="Genomic_DNA"/>
</dbReference>
<name>A0A9P4N2J6_9PLEO</name>
<proteinExistence type="predicted"/>
<evidence type="ECO:0000256" key="1">
    <source>
        <dbReference type="SAM" id="MobiDB-lite"/>
    </source>
</evidence>
<comment type="caution">
    <text evidence="2">The sequence shown here is derived from an EMBL/GenBank/DDBJ whole genome shotgun (WGS) entry which is preliminary data.</text>
</comment>
<evidence type="ECO:0000313" key="2">
    <source>
        <dbReference type="EMBL" id="KAF2259829.1"/>
    </source>
</evidence>
<dbReference type="Proteomes" id="UP000800093">
    <property type="component" value="Unassembled WGS sequence"/>
</dbReference>
<accession>A0A9P4N2J6</accession>
<keyword evidence="3" id="KW-1185">Reference proteome</keyword>
<feature type="region of interest" description="Disordered" evidence="1">
    <location>
        <begin position="91"/>
        <end position="115"/>
    </location>
</feature>
<reference evidence="3" key="1">
    <citation type="journal article" date="2020" name="Stud. Mycol.">
        <title>101 Dothideomycetes genomes: A test case for predicting lifestyles and emergence of pathogens.</title>
        <authorList>
            <person name="Haridas S."/>
            <person name="Albert R."/>
            <person name="Binder M."/>
            <person name="Bloem J."/>
            <person name="LaButti K."/>
            <person name="Salamov A."/>
            <person name="Andreopoulos B."/>
            <person name="Baker S."/>
            <person name="Barry K."/>
            <person name="Bills G."/>
            <person name="Bluhm B."/>
            <person name="Cannon C."/>
            <person name="Castanera R."/>
            <person name="Culley D."/>
            <person name="Daum C."/>
            <person name="Ezra D."/>
            <person name="Gonzalez J."/>
            <person name="Henrissat B."/>
            <person name="Kuo A."/>
            <person name="Liang C."/>
            <person name="Lipzen A."/>
            <person name="Lutzoni F."/>
            <person name="Magnuson J."/>
            <person name="Mondo S."/>
            <person name="Nolan M."/>
            <person name="Ohm R."/>
            <person name="Pangilinan J."/>
            <person name="Park H.-J."/>
            <person name="Ramirez L."/>
            <person name="Alfaro M."/>
            <person name="Sun H."/>
            <person name="Tritt A."/>
            <person name="Yoshinaga Y."/>
            <person name="Zwiers L.-H."/>
            <person name="Turgeon B."/>
            <person name="Goodwin S."/>
            <person name="Spatafora J."/>
            <person name="Crous P."/>
            <person name="Grigoriev I."/>
        </authorList>
    </citation>
    <scope>NUCLEOTIDE SEQUENCE [LARGE SCALE GENOMIC DNA]</scope>
    <source>
        <strain evidence="3">CBS 304.66</strain>
    </source>
</reference>